<evidence type="ECO:0000256" key="4">
    <source>
        <dbReference type="ARBA" id="ARBA00023128"/>
    </source>
</evidence>
<dbReference type="STRING" id="133385.A0A2T9Y4Q3"/>
<organism evidence="6 7">
    <name type="scientific">Smittium simulii</name>
    <dbReference type="NCBI Taxonomy" id="133385"/>
    <lineage>
        <taxon>Eukaryota</taxon>
        <taxon>Fungi</taxon>
        <taxon>Fungi incertae sedis</taxon>
        <taxon>Zoopagomycota</taxon>
        <taxon>Kickxellomycotina</taxon>
        <taxon>Harpellomycetes</taxon>
        <taxon>Harpellales</taxon>
        <taxon>Legeriomycetaceae</taxon>
        <taxon>Smittium</taxon>
    </lineage>
</organism>
<dbReference type="GO" id="GO:1990456">
    <property type="term" value="P:mitochondrion-endoplasmic reticulum membrane tethering"/>
    <property type="evidence" value="ECO:0007669"/>
    <property type="project" value="TreeGrafter"/>
</dbReference>
<sequence>MEQNTDSIAACQNHFFKLVGWNPFSQYQNFNQAARDILDIKTNTGVSFSSNNQIYDYFKSQYILSLSPQLSACVSYLSSSLPISPFQNAFKIKNLKSATLPAPLSRDLLAEDSSLKQTNPYSILKVLNYRSWDQAIVYDNFCSSETYSSIRSKANYLLSVKAYLEIKTIAGLYINQFNKDSQLKINWVSVSNKKRSLYAVAQYAINKNKWSSACTFVANSGLIGLNGIYHINGGINDLFLQPNTEKPRKSLYTVGCEIYYCLKDSGGGLSIGLKSTSTIPERFSEKTLIVNPLMGYLTLSYCQQVARNLIGATRIDYNYYNYLSEMSVGFEYWGQLKPYENNQPLTPPRDSNFIDLFYDYIVKFSFSALNPQSKQLYSSSLQFDRQFGSIIVSLGCSILFSAKHCKHQNNQEMILDSNSSITTDKDHINSIIQSNFNKSNYHETSQYNNDTFWTGILPIVDKLSLQIQFYL</sequence>
<proteinExistence type="predicted"/>
<evidence type="ECO:0000313" key="6">
    <source>
        <dbReference type="EMBL" id="PVU87329.1"/>
    </source>
</evidence>
<dbReference type="AlphaFoldDB" id="A0A2T9Y4Q3"/>
<dbReference type="GO" id="GO:0001401">
    <property type="term" value="C:SAM complex"/>
    <property type="evidence" value="ECO:0007669"/>
    <property type="project" value="TreeGrafter"/>
</dbReference>
<reference evidence="6 7" key="1">
    <citation type="journal article" date="2018" name="MBio">
        <title>Comparative Genomics Reveals the Core Gene Toolbox for the Fungus-Insect Symbiosis.</title>
        <authorList>
            <person name="Wang Y."/>
            <person name="Stata M."/>
            <person name="Wang W."/>
            <person name="Stajich J.E."/>
            <person name="White M.M."/>
            <person name="Moncalvo J.M."/>
        </authorList>
    </citation>
    <scope>NUCLEOTIDE SEQUENCE [LARGE SCALE GENOMIC DNA]</scope>
    <source>
        <strain evidence="6 7">SWE-8-4</strain>
    </source>
</reference>
<gene>
    <name evidence="6" type="ORF">BB561_006386</name>
</gene>
<dbReference type="GO" id="GO:0015914">
    <property type="term" value="P:phospholipid transport"/>
    <property type="evidence" value="ECO:0007669"/>
    <property type="project" value="TreeGrafter"/>
</dbReference>
<evidence type="ECO:0000313" key="7">
    <source>
        <dbReference type="Proteomes" id="UP000245383"/>
    </source>
</evidence>
<dbReference type="PANTHER" id="PTHR28035:SF1">
    <property type="entry name" value="MITOCHONDRIAL DISTRIBUTION AND MORPHOLOGY PROTEIN 10"/>
    <property type="match status" value="1"/>
</dbReference>
<keyword evidence="5" id="KW-0472">Membrane</keyword>
<keyword evidence="4" id="KW-0496">Mitochondrion</keyword>
<evidence type="ECO:0000256" key="2">
    <source>
        <dbReference type="ARBA" id="ARBA00022692"/>
    </source>
</evidence>
<dbReference type="GO" id="GO:0045040">
    <property type="term" value="P:protein insertion into mitochondrial outer membrane"/>
    <property type="evidence" value="ECO:0007669"/>
    <property type="project" value="TreeGrafter"/>
</dbReference>
<evidence type="ECO:0008006" key="8">
    <source>
        <dbReference type="Google" id="ProtNLM"/>
    </source>
</evidence>
<keyword evidence="7" id="KW-1185">Reference proteome</keyword>
<dbReference type="GO" id="GO:0051654">
    <property type="term" value="P:establishment of mitochondrion localization"/>
    <property type="evidence" value="ECO:0007669"/>
    <property type="project" value="TreeGrafter"/>
</dbReference>
<dbReference type="PANTHER" id="PTHR28035">
    <property type="entry name" value="MITOCHONDRIAL DISTRIBUTION AND MORPHOLOGY PROTEIN 10"/>
    <property type="match status" value="1"/>
</dbReference>
<evidence type="ECO:0000256" key="1">
    <source>
        <dbReference type="ARBA" id="ARBA00022452"/>
    </source>
</evidence>
<keyword evidence="3" id="KW-1000">Mitochondrion outer membrane</keyword>
<dbReference type="OrthoDB" id="2103793at2759"/>
<evidence type="ECO:0000256" key="5">
    <source>
        <dbReference type="ARBA" id="ARBA00023136"/>
    </source>
</evidence>
<name>A0A2T9Y4Q3_9FUNG</name>
<dbReference type="Pfam" id="PF12519">
    <property type="entry name" value="MDM10"/>
    <property type="match status" value="1"/>
</dbReference>
<comment type="caution">
    <text evidence="6">The sequence shown here is derived from an EMBL/GenBank/DDBJ whole genome shotgun (WGS) entry which is preliminary data.</text>
</comment>
<evidence type="ECO:0000256" key="3">
    <source>
        <dbReference type="ARBA" id="ARBA00022787"/>
    </source>
</evidence>
<protein>
    <recommendedName>
        <fullName evidence="8">Mitochondrial distribution and morphology protein 10</fullName>
    </recommendedName>
</protein>
<keyword evidence="2" id="KW-0812">Transmembrane</keyword>
<dbReference type="Proteomes" id="UP000245383">
    <property type="component" value="Unassembled WGS sequence"/>
</dbReference>
<dbReference type="EMBL" id="MBFR01000513">
    <property type="protein sequence ID" value="PVU87329.1"/>
    <property type="molecule type" value="Genomic_DNA"/>
</dbReference>
<dbReference type="GO" id="GO:0070096">
    <property type="term" value="P:mitochondrial outer membrane translocase complex assembly"/>
    <property type="evidence" value="ECO:0007669"/>
    <property type="project" value="TreeGrafter"/>
</dbReference>
<accession>A0A2T9Y4Q3</accession>
<dbReference type="GO" id="GO:0032865">
    <property type="term" value="C:ERMES complex"/>
    <property type="evidence" value="ECO:0007669"/>
    <property type="project" value="InterPro"/>
</dbReference>
<keyword evidence="1" id="KW-1134">Transmembrane beta strand</keyword>
<dbReference type="InterPro" id="IPR027539">
    <property type="entry name" value="Mdm10"/>
</dbReference>